<name>A0A9W7DG75_AMBMO</name>
<dbReference type="GO" id="GO:0006506">
    <property type="term" value="P:GPI anchor biosynthetic process"/>
    <property type="evidence" value="ECO:0007669"/>
    <property type="project" value="TreeGrafter"/>
</dbReference>
<dbReference type="Proteomes" id="UP001165063">
    <property type="component" value="Unassembled WGS sequence"/>
</dbReference>
<dbReference type="PANTHER" id="PTHR28022:SF1">
    <property type="entry name" value="GPI MANNOSYLTRANSFERASE 2 SUBUNIT PGA1"/>
    <property type="match status" value="1"/>
</dbReference>
<dbReference type="AlphaFoldDB" id="A0A9W7DG75"/>
<dbReference type="Pfam" id="PF10333">
    <property type="entry name" value="Pga1"/>
    <property type="match status" value="1"/>
</dbReference>
<organism evidence="2 3">
    <name type="scientific">Ambrosiozyma monospora</name>
    <name type="common">Yeast</name>
    <name type="synonym">Endomycopsis monosporus</name>
    <dbReference type="NCBI Taxonomy" id="43982"/>
    <lineage>
        <taxon>Eukaryota</taxon>
        <taxon>Fungi</taxon>
        <taxon>Dikarya</taxon>
        <taxon>Ascomycota</taxon>
        <taxon>Saccharomycotina</taxon>
        <taxon>Pichiomycetes</taxon>
        <taxon>Pichiales</taxon>
        <taxon>Pichiaceae</taxon>
        <taxon>Ambrosiozyma</taxon>
    </lineage>
</organism>
<protein>
    <submittedName>
        <fullName evidence="2">Unnamed protein product</fullName>
    </submittedName>
</protein>
<dbReference type="PANTHER" id="PTHR28022">
    <property type="entry name" value="GPI MANNOSYLTRANSFERASE 2 SUBUNIT PGA1"/>
    <property type="match status" value="1"/>
</dbReference>
<evidence type="ECO:0000313" key="2">
    <source>
        <dbReference type="EMBL" id="GMG19022.1"/>
    </source>
</evidence>
<reference evidence="2" key="1">
    <citation type="submission" date="2023-04" db="EMBL/GenBank/DDBJ databases">
        <title>Ambrosiozyma monospora NBRC 1965.</title>
        <authorList>
            <person name="Ichikawa N."/>
            <person name="Sato H."/>
            <person name="Tonouchi N."/>
        </authorList>
    </citation>
    <scope>NUCLEOTIDE SEQUENCE</scope>
    <source>
        <strain evidence="2">NBRC 1965</strain>
    </source>
</reference>
<keyword evidence="3" id="KW-1185">Reference proteome</keyword>
<dbReference type="EMBL" id="BSXU01000046">
    <property type="protein sequence ID" value="GMG19022.1"/>
    <property type="molecule type" value="Genomic_DNA"/>
</dbReference>
<gene>
    <name evidence="2" type="ORF">Amon01_000015100</name>
</gene>
<proteinExistence type="predicted"/>
<accession>A0A9W7DG75</accession>
<feature type="signal peptide" evidence="1">
    <location>
        <begin position="1"/>
        <end position="23"/>
    </location>
</feature>
<dbReference type="GO" id="GO:0000030">
    <property type="term" value="F:mannosyltransferase activity"/>
    <property type="evidence" value="ECO:0007669"/>
    <property type="project" value="TreeGrafter"/>
</dbReference>
<dbReference type="GO" id="GO:0005789">
    <property type="term" value="C:endoplasmic reticulum membrane"/>
    <property type="evidence" value="ECO:0007669"/>
    <property type="project" value="TreeGrafter"/>
</dbReference>
<keyword evidence="1" id="KW-0732">Signal</keyword>
<sequence>MVLYRPLFVFALSLLSLIHSVLANTETFLFFKQKHRTNSNSISNSQQLHQLISNYHSSPQNEHLGNGNYTIEKVTKEGLHQFSISFEPRIFTHPNDSQTRTIYVDLNSFEDDVKYGIKVSWCAINPIGIDMHLVEFEKDSVTSSSSSKEQDEYKGKDKFSNILAIEAVTDYYTIDPVGAEKYLTNVKINFHIMKNDILFGLLNQELLEMAKFVVTVVVGSVSLVVLARRRLC</sequence>
<evidence type="ECO:0000256" key="1">
    <source>
        <dbReference type="SAM" id="SignalP"/>
    </source>
</evidence>
<dbReference type="GO" id="GO:0031501">
    <property type="term" value="C:mannosyltransferase complex"/>
    <property type="evidence" value="ECO:0007669"/>
    <property type="project" value="TreeGrafter"/>
</dbReference>
<evidence type="ECO:0000313" key="3">
    <source>
        <dbReference type="Proteomes" id="UP001165063"/>
    </source>
</evidence>
<comment type="caution">
    <text evidence="2">The sequence shown here is derived from an EMBL/GenBank/DDBJ whole genome shotgun (WGS) entry which is preliminary data.</text>
</comment>
<dbReference type="InterPro" id="IPR019433">
    <property type="entry name" value="GPI_ManTrfase_II_coact_Pga1"/>
</dbReference>
<feature type="chain" id="PRO_5040990851" evidence="1">
    <location>
        <begin position="24"/>
        <end position="232"/>
    </location>
</feature>